<gene>
    <name evidence="2" type="ORF">GCM10025789_04050</name>
</gene>
<dbReference type="RefSeq" id="WP_345578221.1">
    <property type="nucleotide sequence ID" value="NZ_BAABLV010000008.1"/>
</dbReference>
<dbReference type="PANTHER" id="PTHR33164">
    <property type="entry name" value="TRANSCRIPTIONAL REGULATOR, MARR FAMILY"/>
    <property type="match status" value="1"/>
</dbReference>
<dbReference type="PROSITE" id="PS50995">
    <property type="entry name" value="HTH_MARR_2"/>
    <property type="match status" value="1"/>
</dbReference>
<dbReference type="Pfam" id="PF12802">
    <property type="entry name" value="MarR_2"/>
    <property type="match status" value="1"/>
</dbReference>
<evidence type="ECO:0000313" key="3">
    <source>
        <dbReference type="Proteomes" id="UP001501521"/>
    </source>
</evidence>
<keyword evidence="3" id="KW-1185">Reference proteome</keyword>
<dbReference type="InterPro" id="IPR039422">
    <property type="entry name" value="MarR/SlyA-like"/>
</dbReference>
<protein>
    <recommendedName>
        <fullName evidence="1">HTH marR-type domain-containing protein</fullName>
    </recommendedName>
</protein>
<dbReference type="InterPro" id="IPR036390">
    <property type="entry name" value="WH_DNA-bd_sf"/>
</dbReference>
<dbReference type="SUPFAM" id="SSF46785">
    <property type="entry name" value="Winged helix' DNA-binding domain"/>
    <property type="match status" value="1"/>
</dbReference>
<dbReference type="Proteomes" id="UP001501521">
    <property type="component" value="Unassembled WGS sequence"/>
</dbReference>
<dbReference type="SMART" id="SM00347">
    <property type="entry name" value="HTH_MARR"/>
    <property type="match status" value="1"/>
</dbReference>
<dbReference type="InterPro" id="IPR000835">
    <property type="entry name" value="HTH_MarR-typ"/>
</dbReference>
<dbReference type="EMBL" id="BAABLV010000008">
    <property type="protein sequence ID" value="GAA4890694.1"/>
    <property type="molecule type" value="Genomic_DNA"/>
</dbReference>
<proteinExistence type="predicted"/>
<name>A0ABP9EZP7_9ACTN</name>
<accession>A0ABP9EZP7</accession>
<comment type="caution">
    <text evidence="2">The sequence shown here is derived from an EMBL/GenBank/DDBJ whole genome shotgun (WGS) entry which is preliminary data.</text>
</comment>
<reference evidence="3" key="1">
    <citation type="journal article" date="2019" name="Int. J. Syst. Evol. Microbiol.">
        <title>The Global Catalogue of Microorganisms (GCM) 10K type strain sequencing project: providing services to taxonomists for standard genome sequencing and annotation.</title>
        <authorList>
            <consortium name="The Broad Institute Genomics Platform"/>
            <consortium name="The Broad Institute Genome Sequencing Center for Infectious Disease"/>
            <person name="Wu L."/>
            <person name="Ma J."/>
        </authorList>
    </citation>
    <scope>NUCLEOTIDE SEQUENCE [LARGE SCALE GENOMIC DNA]</scope>
    <source>
        <strain evidence="3">JCM 19125</strain>
    </source>
</reference>
<sequence>MPARHDDLIRLDAALLALRRLTSAPPALPGLDQDGSPVEVSTMLVADAIARSAREDGCSINDVAQALTVAHSTASRLVDRAVRAGVVTRNRDADQRRRAVLRLTDGGRRLHAEAVAFRTGRLAAVTAEWSPTDVATLTELVERFAADAHPHLPTAGRTTP</sequence>
<evidence type="ECO:0000259" key="1">
    <source>
        <dbReference type="PROSITE" id="PS50995"/>
    </source>
</evidence>
<feature type="domain" description="HTH marR-type" evidence="1">
    <location>
        <begin position="4"/>
        <end position="146"/>
    </location>
</feature>
<organism evidence="2 3">
    <name type="scientific">Tessaracoccus lubricantis</name>
    <dbReference type="NCBI Taxonomy" id="545543"/>
    <lineage>
        <taxon>Bacteria</taxon>
        <taxon>Bacillati</taxon>
        <taxon>Actinomycetota</taxon>
        <taxon>Actinomycetes</taxon>
        <taxon>Propionibacteriales</taxon>
        <taxon>Propionibacteriaceae</taxon>
        <taxon>Tessaracoccus</taxon>
    </lineage>
</organism>
<dbReference type="InterPro" id="IPR036388">
    <property type="entry name" value="WH-like_DNA-bd_sf"/>
</dbReference>
<evidence type="ECO:0000313" key="2">
    <source>
        <dbReference type="EMBL" id="GAA4890694.1"/>
    </source>
</evidence>
<dbReference type="PANTHER" id="PTHR33164:SF57">
    <property type="entry name" value="MARR-FAMILY TRANSCRIPTIONAL REGULATOR"/>
    <property type="match status" value="1"/>
</dbReference>
<dbReference type="Gene3D" id="1.10.10.10">
    <property type="entry name" value="Winged helix-like DNA-binding domain superfamily/Winged helix DNA-binding domain"/>
    <property type="match status" value="1"/>
</dbReference>